<proteinExistence type="inferred from homology"/>
<dbReference type="GO" id="GO:0003735">
    <property type="term" value="F:structural constituent of ribosome"/>
    <property type="evidence" value="ECO:0007669"/>
    <property type="project" value="InterPro"/>
</dbReference>
<evidence type="ECO:0000313" key="7">
    <source>
        <dbReference type="Proteomes" id="UP000230249"/>
    </source>
</evidence>
<protein>
    <submittedName>
        <fullName evidence="6">60S acidic ribosomal protein P2-A</fullName>
    </submittedName>
</protein>
<feature type="compositionally biased region" description="Acidic residues" evidence="4">
    <location>
        <begin position="121"/>
        <end position="134"/>
    </location>
</feature>
<accession>A0A2H0ZCD7</accession>
<gene>
    <name evidence="6" type="ORF">B9J08_004999</name>
    <name evidence="5" type="ORF">B9J08_03882</name>
</gene>
<organism evidence="6">
    <name type="scientific">Candidozyma auris</name>
    <name type="common">Yeast</name>
    <name type="synonym">Candida auris</name>
    <dbReference type="NCBI Taxonomy" id="498019"/>
    <lineage>
        <taxon>Eukaryota</taxon>
        <taxon>Fungi</taxon>
        <taxon>Dikarya</taxon>
        <taxon>Ascomycota</taxon>
        <taxon>Saccharomycotina</taxon>
        <taxon>Pichiomycetes</taxon>
        <taxon>Metschnikowiaceae</taxon>
        <taxon>Candidozyma</taxon>
    </lineage>
</organism>
<dbReference type="Gene3D" id="1.10.10.1410">
    <property type="match status" value="1"/>
</dbReference>
<keyword evidence="7" id="KW-1185">Reference proteome</keyword>
<sequence length="140" mass="14795">MVRKPLWVTFKYLTNIDLSAQNLTVEFFTPNNTMKYLAAYLLLVNAGNAAPSAADIKKVLESVSIEVEDEKVDQLLAEVDGKNVEELIAEGTEKLSAVPTGAPAASGAAAGGAAPEAAAEEKEEEAAEESDDDMGFGLFD</sequence>
<dbReference type="AlphaFoldDB" id="A0A2H0ZCD7"/>
<dbReference type="VEuPathDB" id="FungiDB:CJJ09_004357"/>
<evidence type="ECO:0000256" key="1">
    <source>
        <dbReference type="ARBA" id="ARBA00005436"/>
    </source>
</evidence>
<dbReference type="Proteomes" id="UP000230249">
    <property type="component" value="Unassembled WGS sequence"/>
</dbReference>
<comment type="similarity">
    <text evidence="1">Belongs to the eukaryotic ribosomal protein P1/P2 family.</text>
</comment>
<evidence type="ECO:0000313" key="5">
    <source>
        <dbReference type="EMBL" id="KAK8439401.1"/>
    </source>
</evidence>
<dbReference type="EMBL" id="PEKT02000010">
    <property type="protein sequence ID" value="PIS48309.1"/>
    <property type="molecule type" value="Genomic_DNA"/>
</dbReference>
<reference evidence="5 7" key="3">
    <citation type="journal article" date="2018" name="Nat. Commun.">
        <title>Genomic insights into multidrug-resistance, mating and virulence in Candida auris and related emerging species.</title>
        <authorList>
            <person name="Munoz J.F."/>
            <person name="Gade L."/>
            <person name="Chow N.A."/>
            <person name="Loparev V.N."/>
            <person name="Juieng P."/>
            <person name="Berkow E.L."/>
            <person name="Farrer R.A."/>
            <person name="Litvintseva A.P."/>
            <person name="Cuomo C.A."/>
        </authorList>
    </citation>
    <scope>GENOME REANNOTATION</scope>
    <source>
        <strain evidence="5 7">B8441</strain>
    </source>
</reference>
<dbReference type="InterPro" id="IPR044076">
    <property type="entry name" value="Ribosomal_P2"/>
</dbReference>
<dbReference type="Pfam" id="PF00428">
    <property type="entry name" value="Ribosomal_60s"/>
    <property type="match status" value="1"/>
</dbReference>
<name>A0A2H0ZCD7_CANAR</name>
<dbReference type="VEuPathDB" id="FungiDB:B9J08_004999"/>
<evidence type="ECO:0000256" key="3">
    <source>
        <dbReference type="ARBA" id="ARBA00023274"/>
    </source>
</evidence>
<dbReference type="GO" id="GO:0002182">
    <property type="term" value="P:cytoplasmic translational elongation"/>
    <property type="evidence" value="ECO:0007669"/>
    <property type="project" value="InterPro"/>
</dbReference>
<feature type="region of interest" description="Disordered" evidence="4">
    <location>
        <begin position="98"/>
        <end position="140"/>
    </location>
</feature>
<dbReference type="InterPro" id="IPR038716">
    <property type="entry name" value="P1/P2_N_sf"/>
</dbReference>
<evidence type="ECO:0000256" key="2">
    <source>
        <dbReference type="ARBA" id="ARBA00022980"/>
    </source>
</evidence>
<dbReference type="HAMAP" id="MF_01478">
    <property type="entry name" value="Ribosomal_L12_arch"/>
    <property type="match status" value="1"/>
</dbReference>
<dbReference type="VEuPathDB" id="FungiDB:CJJ07_005433"/>
<dbReference type="PANTHER" id="PTHR21141">
    <property type="entry name" value="60S ACIDIC RIBOSOMAL PROTEIN FAMILY MEMBER"/>
    <property type="match status" value="1"/>
</dbReference>
<dbReference type="PANTHER" id="PTHR21141:SF103">
    <property type="entry name" value="LARGE RIBOSOMAL SUBUNIT PROTEIN P2A"/>
    <property type="match status" value="1"/>
</dbReference>
<dbReference type="GO" id="GO:0022625">
    <property type="term" value="C:cytosolic large ribosomal subunit"/>
    <property type="evidence" value="ECO:0007669"/>
    <property type="project" value="InterPro"/>
</dbReference>
<evidence type="ECO:0000256" key="4">
    <source>
        <dbReference type="SAM" id="MobiDB-lite"/>
    </source>
</evidence>
<dbReference type="VEuPathDB" id="FungiDB:CJI97_005082"/>
<dbReference type="OMA" id="THIVFPY"/>
<dbReference type="InterPro" id="IPR027534">
    <property type="entry name" value="Ribosomal_P1/P2"/>
</dbReference>
<dbReference type="VEuPathDB" id="FungiDB:CJI96_0003789"/>
<keyword evidence="3" id="KW-0687">Ribonucleoprotein</keyword>
<feature type="compositionally biased region" description="Low complexity" evidence="4">
    <location>
        <begin position="101"/>
        <end position="117"/>
    </location>
</feature>
<reference evidence="5" key="4">
    <citation type="submission" date="2024-03" db="EMBL/GenBank/DDBJ databases">
        <title>Improved genome assembly of Candida auris strain B8441 and annotation of B11205.</title>
        <authorList>
            <person name="Cauldron N.C."/>
            <person name="Shea T."/>
            <person name="Cuomo C.A."/>
        </authorList>
    </citation>
    <scope>NUCLEOTIDE SEQUENCE</scope>
    <source>
        <strain evidence="5">B8441</strain>
    </source>
</reference>
<keyword evidence="2 6" id="KW-0689">Ribosomal protein</keyword>
<reference evidence="6 7" key="1">
    <citation type="journal article" date="2017" name="Clin. Infect. Dis.">
        <title>Simultaneous emergence of multidrug-resistant Candida auris on 3 continents confirmed by whole-genome sequencing and epidemiological analyses.</title>
        <authorList>
            <person name="Lockhart S.R."/>
            <person name="Etienne K.A."/>
            <person name="Vallabhaneni S."/>
            <person name="Farooqi J."/>
            <person name="Chowdhary A."/>
            <person name="Govender N.P."/>
            <person name="Colombo A.L."/>
            <person name="Calvo B."/>
            <person name="Cuomo C.A."/>
            <person name="Desjardins C.A."/>
            <person name="Berkow E.L."/>
            <person name="Castanheira M."/>
            <person name="Magobo R.E."/>
            <person name="Jabeen K."/>
            <person name="Asghar R.J."/>
            <person name="Meis J.F."/>
            <person name="Jackson B."/>
            <person name="Chiller T."/>
            <person name="Litvintseva A.P."/>
        </authorList>
    </citation>
    <scope>NUCLEOTIDE SEQUENCE [LARGE SCALE GENOMIC DNA]</scope>
    <source>
        <strain evidence="6 7">B8441</strain>
    </source>
</reference>
<reference evidence="6" key="2">
    <citation type="submission" date="2017-11" db="EMBL/GenBank/DDBJ databases">
        <title>Candida auris genome assembly and annotation.</title>
        <authorList>
            <person name="Munoz J.F."/>
            <person name="Gade L.G."/>
            <person name="Chow N.A."/>
            <person name="Litvintseva A.P."/>
            <person name="Loparev V.N."/>
            <person name="Cuomo C.A."/>
        </authorList>
    </citation>
    <scope>NUCLEOTIDE SEQUENCE</scope>
    <source>
        <strain evidence="6">B8441</strain>
    </source>
</reference>
<dbReference type="STRING" id="498019.A0A2H0ZCD7"/>
<comment type="caution">
    <text evidence="6">The sequence shown here is derived from an EMBL/GenBank/DDBJ whole genome shotgun (WGS) entry which is preliminary data.</text>
</comment>
<dbReference type="CDD" id="cd05833">
    <property type="entry name" value="Ribosomal_P2"/>
    <property type="match status" value="1"/>
</dbReference>
<dbReference type="EMBL" id="PEKT03000004">
    <property type="protein sequence ID" value="KAK8439401.1"/>
    <property type="molecule type" value="Genomic_DNA"/>
</dbReference>
<dbReference type="FunFam" id="1.10.10.1410:FF:000002">
    <property type="entry name" value="60S acidic ribosomal protein P2"/>
    <property type="match status" value="1"/>
</dbReference>
<dbReference type="VEuPathDB" id="FungiDB:QG37_00961"/>
<evidence type="ECO:0000313" key="6">
    <source>
        <dbReference type="EMBL" id="PIS48309.1"/>
    </source>
</evidence>